<feature type="domain" description="Beta-lactamase-related" evidence="1">
    <location>
        <begin position="12"/>
        <end position="281"/>
    </location>
</feature>
<dbReference type="RefSeq" id="WP_326089314.1">
    <property type="nucleotide sequence ID" value="NZ_JARLKZ010000014.1"/>
</dbReference>
<dbReference type="SUPFAM" id="SSF56601">
    <property type="entry name" value="beta-lactamase/transpeptidase-like"/>
    <property type="match status" value="1"/>
</dbReference>
<dbReference type="PANTHER" id="PTHR43283:SF7">
    <property type="entry name" value="BETA-LACTAMASE-RELATED DOMAIN-CONTAINING PROTEIN"/>
    <property type="match status" value="1"/>
</dbReference>
<dbReference type="Proteomes" id="UP001344632">
    <property type="component" value="Unassembled WGS sequence"/>
</dbReference>
<dbReference type="Gene3D" id="3.40.710.10">
    <property type="entry name" value="DD-peptidase/beta-lactamase superfamily"/>
    <property type="match status" value="1"/>
</dbReference>
<name>A0ABU6GPI5_9BACL</name>
<sequence>MLISLDGFIDCVTQQGLNVLSARVLQKGTSVAKWDLSSDERRLQHSVSKSFTCMAVGLAIAEGKLSLGTKLQEYFPQYAQMSLTDDPDLRPGGLTLYNLLRMSSGHDSPPLWAEERASLQEKDWVKYYMSLPLDRAPGDIFTYSSGDTFVISALVQAAVGQTVKDYLTPRLFEPLGIRDVSWETSPLGVTLGCAGLEISNEELSRFGQLLLQKGQWEGKQLVPAEWIDFVTRKQIDNQGSPDWSQGYGIQFWMCTHEAYRADGAHGQLCVVIPGKDAVVAINSYEDDIQGILDAVWAEILPLL</sequence>
<keyword evidence="2" id="KW-0378">Hydrolase</keyword>
<gene>
    <name evidence="2" type="ORF">P4H66_17620</name>
</gene>
<comment type="caution">
    <text evidence="2">The sequence shown here is derived from an EMBL/GenBank/DDBJ whole genome shotgun (WGS) entry which is preliminary data.</text>
</comment>
<evidence type="ECO:0000313" key="2">
    <source>
        <dbReference type="EMBL" id="MEC0241640.1"/>
    </source>
</evidence>
<dbReference type="InterPro" id="IPR050789">
    <property type="entry name" value="Diverse_Enzym_Activities"/>
</dbReference>
<dbReference type="PANTHER" id="PTHR43283">
    <property type="entry name" value="BETA-LACTAMASE-RELATED"/>
    <property type="match status" value="1"/>
</dbReference>
<dbReference type="InterPro" id="IPR001466">
    <property type="entry name" value="Beta-lactam-related"/>
</dbReference>
<reference evidence="2 3" key="1">
    <citation type="submission" date="2023-03" db="EMBL/GenBank/DDBJ databases">
        <title>Bacillus Genome Sequencing.</title>
        <authorList>
            <person name="Dunlap C."/>
        </authorList>
    </citation>
    <scope>NUCLEOTIDE SEQUENCE [LARGE SCALE GENOMIC DNA]</scope>
    <source>
        <strain evidence="2 3">BD-525</strain>
    </source>
</reference>
<dbReference type="Pfam" id="PF00144">
    <property type="entry name" value="Beta-lactamase"/>
    <property type="match status" value="1"/>
</dbReference>
<dbReference type="EMBL" id="JARLKZ010000014">
    <property type="protein sequence ID" value="MEC0241640.1"/>
    <property type="molecule type" value="Genomic_DNA"/>
</dbReference>
<dbReference type="GO" id="GO:0016787">
    <property type="term" value="F:hydrolase activity"/>
    <property type="evidence" value="ECO:0007669"/>
    <property type="project" value="UniProtKB-KW"/>
</dbReference>
<proteinExistence type="predicted"/>
<dbReference type="InterPro" id="IPR012338">
    <property type="entry name" value="Beta-lactam/transpept-like"/>
</dbReference>
<keyword evidence="3" id="KW-1185">Reference proteome</keyword>
<evidence type="ECO:0000259" key="1">
    <source>
        <dbReference type="Pfam" id="PF00144"/>
    </source>
</evidence>
<accession>A0ABU6GPI5</accession>
<organism evidence="2 3">
    <name type="scientific">Paenibacillus dokdonensis</name>
    <dbReference type="NCBI Taxonomy" id="2567944"/>
    <lineage>
        <taxon>Bacteria</taxon>
        <taxon>Bacillati</taxon>
        <taxon>Bacillota</taxon>
        <taxon>Bacilli</taxon>
        <taxon>Bacillales</taxon>
        <taxon>Paenibacillaceae</taxon>
        <taxon>Paenibacillus</taxon>
    </lineage>
</organism>
<evidence type="ECO:0000313" key="3">
    <source>
        <dbReference type="Proteomes" id="UP001344632"/>
    </source>
</evidence>
<protein>
    <submittedName>
        <fullName evidence="2">Serine hydrolase</fullName>
    </submittedName>
</protein>